<evidence type="ECO:0000256" key="3">
    <source>
        <dbReference type="ARBA" id="ARBA00022490"/>
    </source>
</evidence>
<dbReference type="RefSeq" id="WP_181736384.1">
    <property type="nucleotide sequence ID" value="NZ_JACEMT010000029.1"/>
</dbReference>
<sequence>MNNAQGSKAYQQINIASEVENASPHRLVSMLFEGAIRQLAIAKGAIERQDTASKGTAISKTIAIIGELEGSLQDKETNEVSGNLSRLYDYMIRTLSQANIDSSTEKLNEVGLLIIEIKSGWDAIPEDQRNPPRPAEAQAGSAAEGS</sequence>
<keyword evidence="5" id="KW-0143">Chaperone</keyword>
<proteinExistence type="inferred from homology"/>
<evidence type="ECO:0000256" key="1">
    <source>
        <dbReference type="ARBA" id="ARBA00004514"/>
    </source>
</evidence>
<dbReference type="PANTHER" id="PTHR34773">
    <property type="entry name" value="FLAGELLAR SECRETION CHAPERONE FLIS"/>
    <property type="match status" value="1"/>
</dbReference>
<keyword evidence="9" id="KW-1185">Reference proteome</keyword>
<dbReference type="Pfam" id="PF02561">
    <property type="entry name" value="FliS"/>
    <property type="match status" value="1"/>
</dbReference>
<gene>
    <name evidence="8" type="primary">fliS</name>
    <name evidence="8" type="ORF">H1S06_00825</name>
</gene>
<dbReference type="CDD" id="cd16098">
    <property type="entry name" value="FliS"/>
    <property type="match status" value="1"/>
</dbReference>
<name>A0A7W1WVE3_9GAMM</name>
<dbReference type="EMBL" id="JACEMT010000029">
    <property type="protein sequence ID" value="MBA4500914.1"/>
    <property type="molecule type" value="Genomic_DNA"/>
</dbReference>
<comment type="similarity">
    <text evidence="2 6">Belongs to the FliS family.</text>
</comment>
<dbReference type="InterPro" id="IPR036584">
    <property type="entry name" value="FliS_sf"/>
</dbReference>
<evidence type="ECO:0000256" key="5">
    <source>
        <dbReference type="ARBA" id="ARBA00023186"/>
    </source>
</evidence>
<evidence type="ECO:0000313" key="8">
    <source>
        <dbReference type="EMBL" id="MBA4500914.1"/>
    </source>
</evidence>
<keyword evidence="3 6" id="KW-0963">Cytoplasm</keyword>
<dbReference type="PANTHER" id="PTHR34773:SF1">
    <property type="entry name" value="FLAGELLAR SECRETION CHAPERONE FLIS"/>
    <property type="match status" value="1"/>
</dbReference>
<keyword evidence="8" id="KW-0282">Flagellum</keyword>
<comment type="caution">
    <text evidence="8">The sequence shown here is derived from an EMBL/GenBank/DDBJ whole genome shotgun (WGS) entry which is preliminary data.</text>
</comment>
<keyword evidence="8" id="KW-0969">Cilium</keyword>
<evidence type="ECO:0000256" key="4">
    <source>
        <dbReference type="ARBA" id="ARBA00022795"/>
    </source>
</evidence>
<dbReference type="AlphaFoldDB" id="A0A7W1WVE3"/>
<dbReference type="GO" id="GO:0071973">
    <property type="term" value="P:bacterial-type flagellum-dependent cell motility"/>
    <property type="evidence" value="ECO:0007669"/>
    <property type="project" value="TreeGrafter"/>
</dbReference>
<organism evidence="8 9">
    <name type="scientific">Marinobacterium marinum</name>
    <dbReference type="NCBI Taxonomy" id="2756129"/>
    <lineage>
        <taxon>Bacteria</taxon>
        <taxon>Pseudomonadati</taxon>
        <taxon>Pseudomonadota</taxon>
        <taxon>Gammaproteobacteria</taxon>
        <taxon>Oceanospirillales</taxon>
        <taxon>Oceanospirillaceae</taxon>
        <taxon>Marinobacterium</taxon>
    </lineage>
</organism>
<protein>
    <recommendedName>
        <fullName evidence="6">Flagellar secretion chaperone FliS</fullName>
    </recommendedName>
</protein>
<feature type="compositionally biased region" description="Low complexity" evidence="7">
    <location>
        <begin position="135"/>
        <end position="146"/>
    </location>
</feature>
<evidence type="ECO:0000313" key="9">
    <source>
        <dbReference type="Proteomes" id="UP000538931"/>
    </source>
</evidence>
<dbReference type="SUPFAM" id="SSF101116">
    <property type="entry name" value="Flagellar export chaperone FliS"/>
    <property type="match status" value="1"/>
</dbReference>
<evidence type="ECO:0000256" key="2">
    <source>
        <dbReference type="ARBA" id="ARBA00008787"/>
    </source>
</evidence>
<keyword evidence="4 6" id="KW-1005">Bacterial flagellum biogenesis</keyword>
<evidence type="ECO:0000256" key="7">
    <source>
        <dbReference type="SAM" id="MobiDB-lite"/>
    </source>
</evidence>
<dbReference type="Proteomes" id="UP000538931">
    <property type="component" value="Unassembled WGS sequence"/>
</dbReference>
<dbReference type="InterPro" id="IPR003713">
    <property type="entry name" value="FliS"/>
</dbReference>
<evidence type="ECO:0000256" key="6">
    <source>
        <dbReference type="PIRNR" id="PIRNR039090"/>
    </source>
</evidence>
<dbReference type="Gene3D" id="1.20.120.340">
    <property type="entry name" value="Flagellar protein FliS"/>
    <property type="match status" value="1"/>
</dbReference>
<dbReference type="NCBIfam" id="TIGR00208">
    <property type="entry name" value="fliS"/>
    <property type="match status" value="1"/>
</dbReference>
<dbReference type="GO" id="GO:0005829">
    <property type="term" value="C:cytosol"/>
    <property type="evidence" value="ECO:0007669"/>
    <property type="project" value="UniProtKB-SubCell"/>
</dbReference>
<comment type="subcellular location">
    <subcellularLocation>
        <location evidence="1 6">Cytoplasm</location>
        <location evidence="1 6">Cytosol</location>
    </subcellularLocation>
</comment>
<feature type="region of interest" description="Disordered" evidence="7">
    <location>
        <begin position="124"/>
        <end position="146"/>
    </location>
</feature>
<accession>A0A7W1WVE3</accession>
<reference evidence="8 9" key="1">
    <citation type="submission" date="2020-07" db="EMBL/GenBank/DDBJ databases">
        <title>Bacterium isolated from marien macroalgae.</title>
        <authorList>
            <person name="Zhu K."/>
            <person name="Lu D."/>
            <person name="Du Z."/>
        </authorList>
    </citation>
    <scope>NUCLEOTIDE SEQUENCE [LARGE SCALE GENOMIC DNA]</scope>
    <source>
        <strain evidence="8 9">3-1745</strain>
    </source>
</reference>
<keyword evidence="8" id="KW-0966">Cell projection</keyword>
<dbReference type="PIRSF" id="PIRSF039090">
    <property type="entry name" value="Flis"/>
    <property type="match status" value="1"/>
</dbReference>
<dbReference type="GO" id="GO:0044780">
    <property type="term" value="P:bacterial-type flagellum assembly"/>
    <property type="evidence" value="ECO:0007669"/>
    <property type="project" value="InterPro"/>
</dbReference>